<evidence type="ECO:0000313" key="4">
    <source>
        <dbReference type="Proteomes" id="UP000766246"/>
    </source>
</evidence>
<comment type="caution">
    <text evidence="3">The sequence shown here is derived from an EMBL/GenBank/DDBJ whole genome shotgun (WGS) entry which is preliminary data.</text>
</comment>
<keyword evidence="2" id="KW-0472">Membrane</keyword>
<evidence type="ECO:0000256" key="1">
    <source>
        <dbReference type="SAM" id="MobiDB-lite"/>
    </source>
</evidence>
<dbReference type="EMBL" id="SVER01000001">
    <property type="protein sequence ID" value="MBE5918211.1"/>
    <property type="molecule type" value="Genomic_DNA"/>
</dbReference>
<feature type="region of interest" description="Disordered" evidence="1">
    <location>
        <begin position="35"/>
        <end position="104"/>
    </location>
</feature>
<keyword evidence="2" id="KW-1133">Transmembrane helix</keyword>
<sequence length="197" mass="22329">MNKKFVIGIFIAYVVLSVGALGYYIYNSNKEAASISESEMAEEVTEEVSEDLAKEEAEKEPVIEEEPEEEPTQEPVDEAPTEIIPDEKETPPEEASEEDKGEIRPGPYYRYTVKKIDYDSLNLYDDPVSKANILGEIEVGKSGYAIDSTRYRTLIQLEDGSFAFVSKMYLSFTEVPEDEYPEDLKYITLDKAGELFE</sequence>
<evidence type="ECO:0000313" key="3">
    <source>
        <dbReference type="EMBL" id="MBE5918211.1"/>
    </source>
</evidence>
<keyword evidence="2" id="KW-0812">Transmembrane</keyword>
<feature type="compositionally biased region" description="Acidic residues" evidence="1">
    <location>
        <begin position="63"/>
        <end position="80"/>
    </location>
</feature>
<dbReference type="Proteomes" id="UP000766246">
    <property type="component" value="Unassembled WGS sequence"/>
</dbReference>
<protein>
    <submittedName>
        <fullName evidence="3">Uncharacterized protein</fullName>
    </submittedName>
</protein>
<accession>A0A927YPC0</accession>
<name>A0A927YPC0_9FIRM</name>
<dbReference type="AlphaFoldDB" id="A0A927YPC0"/>
<feature type="compositionally biased region" description="Basic and acidic residues" evidence="1">
    <location>
        <begin position="51"/>
        <end position="62"/>
    </location>
</feature>
<reference evidence="3" key="1">
    <citation type="submission" date="2019-04" db="EMBL/GenBank/DDBJ databases">
        <title>Evolution of Biomass-Degrading Anaerobic Consortia Revealed by Metagenomics.</title>
        <authorList>
            <person name="Peng X."/>
        </authorList>
    </citation>
    <scope>NUCLEOTIDE SEQUENCE</scope>
    <source>
        <strain evidence="3">SIG311</strain>
    </source>
</reference>
<feature type="compositionally biased region" description="Acidic residues" evidence="1">
    <location>
        <begin position="39"/>
        <end position="50"/>
    </location>
</feature>
<proteinExistence type="predicted"/>
<gene>
    <name evidence="3" type="ORF">E7272_00050</name>
</gene>
<evidence type="ECO:0000256" key="2">
    <source>
        <dbReference type="SAM" id="Phobius"/>
    </source>
</evidence>
<feature type="transmembrane region" description="Helical" evidence="2">
    <location>
        <begin position="6"/>
        <end position="26"/>
    </location>
</feature>
<organism evidence="3 4">
    <name type="scientific">Pseudobutyrivibrio ruminis</name>
    <dbReference type="NCBI Taxonomy" id="46206"/>
    <lineage>
        <taxon>Bacteria</taxon>
        <taxon>Bacillati</taxon>
        <taxon>Bacillota</taxon>
        <taxon>Clostridia</taxon>
        <taxon>Lachnospirales</taxon>
        <taxon>Lachnospiraceae</taxon>
        <taxon>Pseudobutyrivibrio</taxon>
    </lineage>
</organism>